<dbReference type="GO" id="GO:0030429">
    <property type="term" value="F:kynureninase activity"/>
    <property type="evidence" value="ECO:0007669"/>
    <property type="project" value="UniProtKB-UniRule"/>
</dbReference>
<comment type="pathway">
    <text evidence="4 6">Cofactor biosynthesis; NAD(+) biosynthesis; quinolinate from L-kynurenine: step 2/3.</text>
</comment>
<evidence type="ECO:0000256" key="2">
    <source>
        <dbReference type="ARBA" id="ARBA00022801"/>
    </source>
</evidence>
<dbReference type="EMBL" id="SDQG01000001">
    <property type="protein sequence ID" value="TDM18413.1"/>
    <property type="molecule type" value="Genomic_DNA"/>
</dbReference>
<feature type="binding site" evidence="4">
    <location>
        <position position="261"/>
    </location>
    <ligand>
        <name>pyridoxal 5'-phosphate</name>
        <dbReference type="ChEBI" id="CHEBI:597326"/>
    </ligand>
</feature>
<name>A0A4R6C7C1_9STAP</name>
<feature type="binding site" evidence="4">
    <location>
        <position position="100"/>
    </location>
    <ligand>
        <name>pyridoxal 5'-phosphate</name>
        <dbReference type="ChEBI" id="CHEBI:597326"/>
    </ligand>
</feature>
<evidence type="ECO:0000313" key="8">
    <source>
        <dbReference type="Proteomes" id="UP000294865"/>
    </source>
</evidence>
<dbReference type="UniPathway" id="UPA00334">
    <property type="reaction ID" value="UER00455"/>
</dbReference>
<feature type="binding site" evidence="4">
    <location>
        <position position="101"/>
    </location>
    <ligand>
        <name>pyridoxal 5'-phosphate</name>
        <dbReference type="ChEBI" id="CHEBI:597326"/>
    </ligand>
</feature>
<dbReference type="Proteomes" id="UP000294865">
    <property type="component" value="Unassembled WGS sequence"/>
</dbReference>
<dbReference type="AlphaFoldDB" id="A0A4R6C7C1"/>
<evidence type="ECO:0000313" key="7">
    <source>
        <dbReference type="EMBL" id="TDM18413.1"/>
    </source>
</evidence>
<evidence type="ECO:0000256" key="6">
    <source>
        <dbReference type="PIRNR" id="PIRNR038800"/>
    </source>
</evidence>
<accession>A0A4R6C7C1</accession>
<dbReference type="GO" id="GO:0019805">
    <property type="term" value="P:quinolinate biosynthetic process"/>
    <property type="evidence" value="ECO:0007669"/>
    <property type="project" value="UniProtKB-UniRule"/>
</dbReference>
<dbReference type="EC" id="3.7.1.3" evidence="4 5"/>
<feature type="binding site" evidence="4">
    <location>
        <position position="207"/>
    </location>
    <ligand>
        <name>pyridoxal 5'-phosphate</name>
        <dbReference type="ChEBI" id="CHEBI:597326"/>
    </ligand>
</feature>
<dbReference type="InterPro" id="IPR015424">
    <property type="entry name" value="PyrdxlP-dep_Trfase"/>
</dbReference>
<keyword evidence="3 4" id="KW-0663">Pyridoxal phosphate</keyword>
<dbReference type="PANTHER" id="PTHR14084:SF0">
    <property type="entry name" value="KYNURENINASE"/>
    <property type="match status" value="1"/>
</dbReference>
<evidence type="ECO:0000256" key="5">
    <source>
        <dbReference type="NCBIfam" id="TIGR01814"/>
    </source>
</evidence>
<evidence type="ECO:0000256" key="1">
    <source>
        <dbReference type="ARBA" id="ARBA00022642"/>
    </source>
</evidence>
<comment type="pathway">
    <text evidence="4 6">Amino-acid degradation; L-kynurenine degradation; L-alanine and anthranilate from L-kynurenine: step 1/1.</text>
</comment>
<evidence type="ECO:0000256" key="4">
    <source>
        <dbReference type="HAMAP-Rule" id="MF_01970"/>
    </source>
</evidence>
<feature type="binding site" evidence="4">
    <location>
        <position position="289"/>
    </location>
    <ligand>
        <name>pyridoxal 5'-phosphate</name>
        <dbReference type="ChEBI" id="CHEBI:597326"/>
    </ligand>
</feature>
<dbReference type="GO" id="GO:0005737">
    <property type="term" value="C:cytoplasm"/>
    <property type="evidence" value="ECO:0007669"/>
    <property type="project" value="UniProtKB-UniRule"/>
</dbReference>
<dbReference type="GO" id="GO:0043420">
    <property type="term" value="P:anthranilate metabolic process"/>
    <property type="evidence" value="ECO:0007669"/>
    <property type="project" value="TreeGrafter"/>
</dbReference>
<protein>
    <recommendedName>
        <fullName evidence="4 5">Kynureninase</fullName>
        <ecNumber evidence="4 5">3.7.1.3</ecNumber>
    </recommendedName>
    <alternativeName>
        <fullName evidence="4">L-kynurenine hydrolase</fullName>
    </alternativeName>
</protein>
<dbReference type="SUPFAM" id="SSF53383">
    <property type="entry name" value="PLP-dependent transferases"/>
    <property type="match status" value="1"/>
</dbReference>
<feature type="binding site" evidence="4">
    <location>
        <position position="232"/>
    </location>
    <ligand>
        <name>pyridoxal 5'-phosphate</name>
        <dbReference type="ChEBI" id="CHEBI:597326"/>
    </ligand>
</feature>
<dbReference type="GO" id="GO:0009435">
    <property type="term" value="P:NAD+ biosynthetic process"/>
    <property type="evidence" value="ECO:0007669"/>
    <property type="project" value="UniProtKB-UniRule"/>
</dbReference>
<evidence type="ECO:0000256" key="3">
    <source>
        <dbReference type="ARBA" id="ARBA00022898"/>
    </source>
</evidence>
<organism evidence="7 8">
    <name type="scientific">Macrococcoides canis</name>
    <dbReference type="NCBI Taxonomy" id="1855823"/>
    <lineage>
        <taxon>Bacteria</taxon>
        <taxon>Bacillati</taxon>
        <taxon>Bacillota</taxon>
        <taxon>Bacilli</taxon>
        <taxon>Bacillales</taxon>
        <taxon>Staphylococcaceae</taxon>
        <taxon>Macrococcoides</taxon>
    </lineage>
</organism>
<dbReference type="GO" id="GO:0030170">
    <property type="term" value="F:pyridoxal phosphate binding"/>
    <property type="evidence" value="ECO:0007669"/>
    <property type="project" value="UniProtKB-UniRule"/>
</dbReference>
<sequence length="422" mass="47649">MNMTTYEQIQRLDQNDVLKQYREEFYFNEDNIYFNGNSLGLMSKRAEASVMEIMDMWKQYGIDGWMSGTRPWFYITDEISKLFEPLIGAQAKNICITGSTTTNIHQMVATLYEPTPERYKIIADTLNFPSDIYALQSQLSLKGYPDALIEIESSDDQTLCTETIIEAMAEDVSLILLPSILYRSGQILDMDCITKAAHDRGILVGFDLCHSIGSIPHELERYDVDFAVWCTYKHLNGGPGSVGGLYIHERHHHKTPGLAGWFGSDKDKQFDMAHTFTKAEDAKAYQIGTPHLLSLAPIIGAVQMVNEAGIHNIRAKSLKLTDLLIDLITVHLTSYGFSITTPIAHNERGGHVYIEHNDAARIVKAMKAQGIIPDFRAPRGIRLSPVALYNTYEDVYNAVMTIKNIMEDEVYKQYSNERDVVA</sequence>
<keyword evidence="2 4" id="KW-0378">Hydrolase</keyword>
<comment type="similarity">
    <text evidence="4 6">Belongs to the kynureninase family.</text>
</comment>
<dbReference type="GO" id="GO:0019441">
    <property type="term" value="P:L-tryptophan catabolic process to kynurenine"/>
    <property type="evidence" value="ECO:0007669"/>
    <property type="project" value="TreeGrafter"/>
</dbReference>
<reference evidence="7 8" key="1">
    <citation type="submission" date="2019-01" db="EMBL/GenBank/DDBJ databases">
        <title>Draft genome sequences of Macrococcus caseolyticus, Macrococcus canis, Macrococcus bohemicus and Macrococcus goetzii.</title>
        <authorList>
            <person name="Mazhar S."/>
            <person name="Altermann E."/>
            <person name="Hill C."/>
            <person name="Mcauliffe O."/>
        </authorList>
    </citation>
    <scope>NUCLEOTIDE SEQUENCE [LARGE SCALE GENOMIC DNA]</scope>
    <source>
        <strain evidence="7 8">DPC7162</strain>
    </source>
</reference>
<dbReference type="InterPro" id="IPR015421">
    <property type="entry name" value="PyrdxlP-dep_Trfase_major"/>
</dbReference>
<dbReference type="InterPro" id="IPR015422">
    <property type="entry name" value="PyrdxlP-dep_Trfase_small"/>
</dbReference>
<dbReference type="InterPro" id="IPR010111">
    <property type="entry name" value="Kynureninase"/>
</dbReference>
<comment type="caution">
    <text evidence="4">Lacks conserved residue(s) required for the propagation of feature annotation.</text>
</comment>
<gene>
    <name evidence="4 7" type="primary">kynU</name>
    <name evidence="7" type="ORF">ETI04_02685</name>
</gene>
<comment type="caution">
    <text evidence="7">The sequence shown here is derived from an EMBL/GenBank/DDBJ whole genome shotgun (WGS) entry which is preliminary data.</text>
</comment>
<feature type="binding site" evidence="4">
    <location>
        <position position="210"/>
    </location>
    <ligand>
        <name>pyridoxal 5'-phosphate</name>
        <dbReference type="ChEBI" id="CHEBI:597326"/>
    </ligand>
</feature>
<comment type="cofactor">
    <cofactor evidence="4 6">
        <name>pyridoxal 5'-phosphate</name>
        <dbReference type="ChEBI" id="CHEBI:597326"/>
    </cofactor>
</comment>
<comment type="catalytic activity">
    <reaction evidence="4 6">
        <text>L-kynurenine + H2O = anthranilate + L-alanine + H(+)</text>
        <dbReference type="Rhea" id="RHEA:16813"/>
        <dbReference type="ChEBI" id="CHEBI:15377"/>
        <dbReference type="ChEBI" id="CHEBI:15378"/>
        <dbReference type="ChEBI" id="CHEBI:16567"/>
        <dbReference type="ChEBI" id="CHEBI:57959"/>
        <dbReference type="ChEBI" id="CHEBI:57972"/>
        <dbReference type="EC" id="3.7.1.3"/>
    </reaction>
</comment>
<dbReference type="Pfam" id="PF22580">
    <property type="entry name" value="KYNU_C"/>
    <property type="match status" value="1"/>
</dbReference>
<dbReference type="NCBIfam" id="TIGR01814">
    <property type="entry name" value="kynureninase"/>
    <property type="match status" value="1"/>
</dbReference>
<comment type="subunit">
    <text evidence="4 6">Homodimer.</text>
</comment>
<dbReference type="UniPathway" id="UPA00253">
    <property type="reaction ID" value="UER00329"/>
</dbReference>
<feature type="modified residue" description="N6-(pyridoxal phosphate)lysine" evidence="4">
    <location>
        <position position="233"/>
    </location>
</feature>
<dbReference type="GO" id="GO:0097053">
    <property type="term" value="P:L-kynurenine catabolic process"/>
    <property type="evidence" value="ECO:0007669"/>
    <property type="project" value="UniProtKB-UniRule"/>
</dbReference>
<comment type="function">
    <text evidence="4 6">Catalyzes the cleavage of L-kynurenine (L-Kyn) and L-3-hydroxykynurenine (L-3OHKyn) into anthranilic acid (AA) and 3-hydroxyanthranilic acid (3-OHAA), respectively.</text>
</comment>
<dbReference type="PIRSF" id="PIRSF038800">
    <property type="entry name" value="KYNU"/>
    <property type="match status" value="1"/>
</dbReference>
<dbReference type="HAMAP" id="MF_01970">
    <property type="entry name" value="Kynureninase"/>
    <property type="match status" value="1"/>
</dbReference>
<comment type="catalytic activity">
    <reaction evidence="6">
        <text>3-hydroxy-L-kynurenine + H2O = 3-hydroxyanthranilate + L-alanine + H(+)</text>
        <dbReference type="Rhea" id="RHEA:25143"/>
        <dbReference type="ChEBI" id="CHEBI:15377"/>
        <dbReference type="ChEBI" id="CHEBI:15378"/>
        <dbReference type="ChEBI" id="CHEBI:36559"/>
        <dbReference type="ChEBI" id="CHEBI:57972"/>
        <dbReference type="ChEBI" id="CHEBI:58125"/>
        <dbReference type="EC" id="3.7.1.3"/>
    </reaction>
</comment>
<dbReference type="Gene3D" id="3.90.1150.10">
    <property type="entry name" value="Aspartate Aminotransferase, domain 1"/>
    <property type="match status" value="1"/>
</dbReference>
<dbReference type="Gene3D" id="3.40.640.10">
    <property type="entry name" value="Type I PLP-dependent aspartate aminotransferase-like (Major domain)"/>
    <property type="match status" value="1"/>
</dbReference>
<keyword evidence="1 4" id="KW-0662">Pyridine nucleotide biosynthesis</keyword>
<dbReference type="PANTHER" id="PTHR14084">
    <property type="entry name" value="KYNURENINASE"/>
    <property type="match status" value="1"/>
</dbReference>
<proteinExistence type="inferred from homology"/>
<feature type="binding site" evidence="4">
    <location>
        <begin position="128"/>
        <end position="131"/>
    </location>
    <ligand>
        <name>pyridoxal 5'-phosphate</name>
        <dbReference type="ChEBI" id="CHEBI:597326"/>
    </ligand>
</feature>